<dbReference type="HAMAP" id="MF_01660">
    <property type="entry name" value="MenH"/>
    <property type="match status" value="1"/>
</dbReference>
<reference evidence="6" key="1">
    <citation type="journal article" date="2019" name="Int. J. Syst. Evol. Microbiol.">
        <title>The Global Catalogue of Microorganisms (GCM) 10K type strain sequencing project: providing services to taxonomists for standard genome sequencing and annotation.</title>
        <authorList>
            <consortium name="The Broad Institute Genomics Platform"/>
            <consortium name="The Broad Institute Genome Sequencing Center for Infectious Disease"/>
            <person name="Wu L."/>
            <person name="Ma J."/>
        </authorList>
    </citation>
    <scope>NUCLEOTIDE SEQUENCE [LARGE SCALE GENOMIC DNA]</scope>
    <source>
        <strain evidence="6">CCM 8896</strain>
    </source>
</reference>
<organism evidence="5 6">
    <name type="scientific">Agrilactobacillus yilanensis</name>
    <dbReference type="NCBI Taxonomy" id="2485997"/>
    <lineage>
        <taxon>Bacteria</taxon>
        <taxon>Bacillati</taxon>
        <taxon>Bacillota</taxon>
        <taxon>Bacilli</taxon>
        <taxon>Lactobacillales</taxon>
        <taxon>Lactobacillaceae</taxon>
        <taxon>Agrilactobacillus</taxon>
    </lineage>
</organism>
<name>A0ABW4JAX9_9LACO</name>
<keyword evidence="1 3" id="KW-0474">Menaquinone biosynthesis</keyword>
<evidence type="ECO:0000256" key="2">
    <source>
        <dbReference type="ARBA" id="ARBA00023239"/>
    </source>
</evidence>
<dbReference type="NCBIfam" id="TIGR03695">
    <property type="entry name" value="menH_SHCHC"/>
    <property type="match status" value="1"/>
</dbReference>
<proteinExistence type="inferred from homology"/>
<comment type="function">
    <text evidence="3">Catalyzes a proton abstraction reaction that results in 2,5-elimination of pyruvate from 2-succinyl-5-enolpyruvyl-6-hydroxy-3-cyclohexene-1-carboxylate (SEPHCHC) and the formation of 2-succinyl-6-hydroxy-2,4-cyclohexadiene-1-carboxylate (SHCHC).</text>
</comment>
<comment type="similarity">
    <text evidence="3">Belongs to the AB hydrolase superfamily. MenH family.</text>
</comment>
<dbReference type="PANTHER" id="PTHR42916:SF1">
    <property type="entry name" value="PROTEIN PHYLLO, CHLOROPLASTIC"/>
    <property type="match status" value="1"/>
</dbReference>
<comment type="pathway">
    <text evidence="3">Quinol/quinone metabolism; 1,4-dihydroxy-2-naphthoate biosynthesis; 1,4-dihydroxy-2-naphthoate from chorismate: step 3/7.</text>
</comment>
<dbReference type="EMBL" id="JBHTOP010000026">
    <property type="protein sequence ID" value="MFD1672864.1"/>
    <property type="molecule type" value="Genomic_DNA"/>
</dbReference>
<protein>
    <recommendedName>
        <fullName evidence="3">Putative 2-succinyl-6-hydroxy-2,4-cyclohexadiene-1-carboxylate synthase</fullName>
        <shortName evidence="3">SHCHC synthase</shortName>
        <ecNumber evidence="3">4.2.99.20</ecNumber>
    </recommendedName>
</protein>
<gene>
    <name evidence="3 5" type="primary">menH</name>
    <name evidence="5" type="ORF">ACFQ5M_12195</name>
</gene>
<dbReference type="EC" id="4.2.99.20" evidence="3"/>
<dbReference type="Proteomes" id="UP001597267">
    <property type="component" value="Unassembled WGS sequence"/>
</dbReference>
<dbReference type="InterPro" id="IPR000073">
    <property type="entry name" value="AB_hydrolase_1"/>
</dbReference>
<dbReference type="RefSeq" id="WP_125712979.1">
    <property type="nucleotide sequence ID" value="NZ_JBHTOP010000026.1"/>
</dbReference>
<evidence type="ECO:0000313" key="5">
    <source>
        <dbReference type="EMBL" id="MFD1672864.1"/>
    </source>
</evidence>
<comment type="subunit">
    <text evidence="3">Monomer.</text>
</comment>
<dbReference type="Pfam" id="PF00561">
    <property type="entry name" value="Abhydrolase_1"/>
    <property type="match status" value="1"/>
</dbReference>
<dbReference type="PANTHER" id="PTHR42916">
    <property type="entry name" value="2-SUCCINYL-5-ENOLPYRUVYL-6-HYDROXY-3-CYCLOHEXENE-1-CARBOXYLATE SYNTHASE"/>
    <property type="match status" value="1"/>
</dbReference>
<evidence type="ECO:0000313" key="6">
    <source>
        <dbReference type="Proteomes" id="UP001597267"/>
    </source>
</evidence>
<evidence type="ECO:0000256" key="1">
    <source>
        <dbReference type="ARBA" id="ARBA00022428"/>
    </source>
</evidence>
<evidence type="ECO:0000256" key="3">
    <source>
        <dbReference type="HAMAP-Rule" id="MF_01660"/>
    </source>
</evidence>
<comment type="caution">
    <text evidence="5">The sequence shown here is derived from an EMBL/GenBank/DDBJ whole genome shotgun (WGS) entry which is preliminary data.</text>
</comment>
<comment type="catalytic activity">
    <reaction evidence="3">
        <text>5-enolpyruvoyl-6-hydroxy-2-succinyl-cyclohex-3-ene-1-carboxylate = (1R,6R)-6-hydroxy-2-succinyl-cyclohexa-2,4-diene-1-carboxylate + pyruvate</text>
        <dbReference type="Rhea" id="RHEA:25597"/>
        <dbReference type="ChEBI" id="CHEBI:15361"/>
        <dbReference type="ChEBI" id="CHEBI:58689"/>
        <dbReference type="ChEBI" id="CHEBI:58818"/>
        <dbReference type="EC" id="4.2.99.20"/>
    </reaction>
</comment>
<evidence type="ECO:0000259" key="4">
    <source>
        <dbReference type="Pfam" id="PF00561"/>
    </source>
</evidence>
<dbReference type="SUPFAM" id="SSF53474">
    <property type="entry name" value="alpha/beta-Hydrolases"/>
    <property type="match status" value="1"/>
</dbReference>
<keyword evidence="2 3" id="KW-0456">Lyase</keyword>
<accession>A0ABW4JAX9</accession>
<comment type="pathway">
    <text evidence="3">Quinol/quinone metabolism; menaquinone biosynthesis.</text>
</comment>
<sequence length="272" mass="29992">MQLSLHNRHYFFTKTGTTQPIWLLLHGFMGSHQDFEKLAQQLPGTVICPDLLGHGATTAPLTQPFTMAQQVADLTQLLDTLVGSKPVNVVGYSMGGRIALGLSVQQPQRIQRLYLESSRPGLATTAQRQQRQIHDAQLIQKLKTVSLAEFVADWANLPLFDSQKALPAAIYQQIQRQRRQQDPLALAKSLQDLGTGRQPNYWPKLAQLPCPTTIITGALDQKFTKIGLEMAALIPNSQHVVIANVGHNTHLEAPAKFLQILTAGGDFSRGTH</sequence>
<dbReference type="Gene3D" id="3.40.50.1820">
    <property type="entry name" value="alpha/beta hydrolase"/>
    <property type="match status" value="1"/>
</dbReference>
<keyword evidence="6" id="KW-1185">Reference proteome</keyword>
<dbReference type="InterPro" id="IPR029058">
    <property type="entry name" value="AB_hydrolase_fold"/>
</dbReference>
<dbReference type="PRINTS" id="PR00111">
    <property type="entry name" value="ABHYDROLASE"/>
</dbReference>
<dbReference type="InterPro" id="IPR022485">
    <property type="entry name" value="SHCHC_synthase_MenH"/>
</dbReference>
<feature type="domain" description="AB hydrolase-1" evidence="4">
    <location>
        <begin position="23"/>
        <end position="254"/>
    </location>
</feature>
<dbReference type="GO" id="GO:0070205">
    <property type="term" value="F:2-succinyl-6-hydroxy-2,4-cyclohexadiene-1-carboxylate synthase activity"/>
    <property type="evidence" value="ECO:0007669"/>
    <property type="project" value="UniProtKB-EC"/>
</dbReference>